<name>A0A1Q5TCF9_9EURO</name>
<evidence type="ECO:0000313" key="3">
    <source>
        <dbReference type="Proteomes" id="UP000186955"/>
    </source>
</evidence>
<dbReference type="EMBL" id="MNBE01000683">
    <property type="protein sequence ID" value="OKO97908.1"/>
    <property type="molecule type" value="Genomic_DNA"/>
</dbReference>
<dbReference type="Gene3D" id="2.60.120.260">
    <property type="entry name" value="Galactose-binding domain-like"/>
    <property type="match status" value="1"/>
</dbReference>
<accession>A0A1Q5TCF9</accession>
<comment type="caution">
    <text evidence="2">The sequence shown here is derived from an EMBL/GenBank/DDBJ whole genome shotgun (WGS) entry which is preliminary data.</text>
</comment>
<dbReference type="Pfam" id="PF08531">
    <property type="entry name" value="Bac_rhamnosid_N"/>
    <property type="match status" value="1"/>
</dbReference>
<organism evidence="2 3">
    <name type="scientific">Penicillium subrubescens</name>
    <dbReference type="NCBI Taxonomy" id="1316194"/>
    <lineage>
        <taxon>Eukaryota</taxon>
        <taxon>Fungi</taxon>
        <taxon>Dikarya</taxon>
        <taxon>Ascomycota</taxon>
        <taxon>Pezizomycotina</taxon>
        <taxon>Eurotiomycetes</taxon>
        <taxon>Eurotiomycetidae</taxon>
        <taxon>Eurotiales</taxon>
        <taxon>Aspergillaceae</taxon>
        <taxon>Penicillium</taxon>
    </lineage>
</organism>
<dbReference type="STRING" id="1316194.A0A1Q5TCF9"/>
<feature type="domain" description="Bacterial alpha-L-rhamnosidase N-terminal" evidence="1">
    <location>
        <begin position="6"/>
        <end position="60"/>
    </location>
</feature>
<reference evidence="2 3" key="1">
    <citation type="submission" date="2016-10" db="EMBL/GenBank/DDBJ databases">
        <title>Genome sequence of the ascomycete fungus Penicillium subrubescens.</title>
        <authorList>
            <person name="De Vries R.P."/>
            <person name="Peng M."/>
            <person name="Dilokpimol A."/>
            <person name="Hilden K."/>
            <person name="Makela M.R."/>
            <person name="Grigoriev I."/>
            <person name="Riley R."/>
            <person name="Granchi Z."/>
        </authorList>
    </citation>
    <scope>NUCLEOTIDE SEQUENCE [LARGE SCALE GENOMIC DNA]</scope>
    <source>
        <strain evidence="2 3">CBS 132785</strain>
    </source>
</reference>
<evidence type="ECO:0000259" key="1">
    <source>
        <dbReference type="Pfam" id="PF08531"/>
    </source>
</evidence>
<sequence>MPKSMTLDVTGHLHEGSNVLAAEIGEGWYAGRFGLFGGRRNIYGTLGLICELVITYASGEV</sequence>
<protein>
    <recommendedName>
        <fullName evidence="1">Bacterial alpha-L-rhamnosidase N-terminal domain-containing protein</fullName>
    </recommendedName>
</protein>
<proteinExistence type="predicted"/>
<dbReference type="Proteomes" id="UP000186955">
    <property type="component" value="Unassembled WGS sequence"/>
</dbReference>
<gene>
    <name evidence="2" type="ORF">PENSUB_9834</name>
</gene>
<dbReference type="InterPro" id="IPR013737">
    <property type="entry name" value="Bac_rhamnosid_N"/>
</dbReference>
<keyword evidence="3" id="KW-1185">Reference proteome</keyword>
<evidence type="ECO:0000313" key="2">
    <source>
        <dbReference type="EMBL" id="OKO97908.1"/>
    </source>
</evidence>
<dbReference type="AlphaFoldDB" id="A0A1Q5TCF9"/>